<keyword evidence="3" id="KW-0256">Endoplasmic reticulum</keyword>
<accession>A0AA39QU06</accession>
<dbReference type="Gene3D" id="1.50.10.10">
    <property type="match status" value="1"/>
</dbReference>
<evidence type="ECO:0000256" key="1">
    <source>
        <dbReference type="ARBA" id="ARBA00004240"/>
    </source>
</evidence>
<evidence type="ECO:0000256" key="8">
    <source>
        <dbReference type="SAM" id="SignalP"/>
    </source>
</evidence>
<dbReference type="Pfam" id="PF01532">
    <property type="entry name" value="Glyco_hydro_47"/>
    <property type="match status" value="1"/>
</dbReference>
<keyword evidence="7" id="KW-0378">Hydrolase</keyword>
<name>A0AA39QU06_9LECA</name>
<comment type="subcellular location">
    <subcellularLocation>
        <location evidence="1">Endoplasmic reticulum</location>
    </subcellularLocation>
</comment>
<comment type="caution">
    <text evidence="9">The sequence shown here is derived from an EMBL/GenBank/DDBJ whole genome shotgun (WGS) entry which is preliminary data.</text>
</comment>
<keyword evidence="4" id="KW-0325">Glycoprotein</keyword>
<dbReference type="PANTHER" id="PTHR45679">
    <property type="entry name" value="ER DEGRADATION-ENHANCING ALPHA-MANNOSIDASE-LIKE PROTEIN 2"/>
    <property type="match status" value="1"/>
</dbReference>
<keyword evidence="6" id="KW-0479">Metal-binding</keyword>
<evidence type="ECO:0000256" key="3">
    <source>
        <dbReference type="ARBA" id="ARBA00022824"/>
    </source>
</evidence>
<gene>
    <name evidence="9" type="ORF">JMJ35_008598</name>
</gene>
<feature type="active site" description="Proton donor" evidence="5">
    <location>
        <position position="480"/>
    </location>
</feature>
<dbReference type="SUPFAM" id="SSF48225">
    <property type="entry name" value="Seven-hairpin glycosidases"/>
    <property type="match status" value="1"/>
</dbReference>
<organism evidence="9 10">
    <name type="scientific">Cladonia borealis</name>
    <dbReference type="NCBI Taxonomy" id="184061"/>
    <lineage>
        <taxon>Eukaryota</taxon>
        <taxon>Fungi</taxon>
        <taxon>Dikarya</taxon>
        <taxon>Ascomycota</taxon>
        <taxon>Pezizomycotina</taxon>
        <taxon>Lecanoromycetes</taxon>
        <taxon>OSLEUM clade</taxon>
        <taxon>Lecanoromycetidae</taxon>
        <taxon>Lecanorales</taxon>
        <taxon>Lecanorineae</taxon>
        <taxon>Cladoniaceae</taxon>
        <taxon>Cladonia</taxon>
    </lineage>
</organism>
<dbReference type="GO" id="GO:0016020">
    <property type="term" value="C:membrane"/>
    <property type="evidence" value="ECO:0007669"/>
    <property type="project" value="InterPro"/>
</dbReference>
<dbReference type="PRINTS" id="PR00747">
    <property type="entry name" value="GLYHDRLASE47"/>
</dbReference>
<dbReference type="GO" id="GO:1904380">
    <property type="term" value="P:endoplasmic reticulum mannose trimming"/>
    <property type="evidence" value="ECO:0007669"/>
    <property type="project" value="InterPro"/>
</dbReference>
<dbReference type="InterPro" id="IPR036026">
    <property type="entry name" value="Seven-hairpin_glycosidases"/>
</dbReference>
<dbReference type="InterPro" id="IPR044674">
    <property type="entry name" value="EDEM1/2/3"/>
</dbReference>
<dbReference type="InterPro" id="IPR001382">
    <property type="entry name" value="Glyco_hydro_47"/>
</dbReference>
<keyword evidence="8" id="KW-0732">Signal</keyword>
<feature type="chain" id="PRO_5041407792" description="alpha-1,2-Mannosidase" evidence="8">
    <location>
        <begin position="38"/>
        <end position="1067"/>
    </location>
</feature>
<dbReference type="EMBL" id="JAFEKC020000019">
    <property type="protein sequence ID" value="KAK0509227.1"/>
    <property type="molecule type" value="Genomic_DNA"/>
</dbReference>
<dbReference type="GO" id="GO:0044322">
    <property type="term" value="C:endoplasmic reticulum quality control compartment"/>
    <property type="evidence" value="ECO:0007669"/>
    <property type="project" value="GOC"/>
</dbReference>
<keyword evidence="10" id="KW-1185">Reference proteome</keyword>
<dbReference type="InterPro" id="IPR012341">
    <property type="entry name" value="6hp_glycosidase-like_sf"/>
</dbReference>
<dbReference type="GO" id="GO:0036503">
    <property type="term" value="P:ERAD pathway"/>
    <property type="evidence" value="ECO:0007669"/>
    <property type="project" value="UniProtKB-ARBA"/>
</dbReference>
<sequence length="1067" mass="117686">MLPKCWTPKASRMTPMQRLVLLPCIVILYFLAAGGQGMTDGEIRELRQEAEQMFYHGYDNYLKHAFPEDELKPISCKPLTRDRFNPGHIELNDPLGNYSVTLIDSLSTLAILASSSSTKNGENRALRYFQKSVAALVEQYGDGTSGAAGQGKRGRGFDVDSKVQVFETVIRGVGGLLSAHLFAIGELPIRGYDVKELMLGGPSHESGQPPGIQWPDGFVYDGQLLRLAYDLGRRLLPAFYSATGLPYPRVNLRHGVPFYLNSPMNQNAEAGQCLPSQQAPAELTETCSAGAGSLVLEFTTLSRLTGDQRFEQLAKRAFWSVWERKSSIGLVGSGIDAESGLWTNGYTGIGAGIDSFYEYAAKASVFLSASPMPEGLYPMAVNGTPTSIQVPYKQQIAEAFGQVWLQSHASIKRHLYRGDAYIHPHYIQADLYTGASRAFWLDSLSAFYPGLLATTGHLEEAIETHLLATALWTRYSALPERWSTSTGSVEGGLGWWGGRPEFIESTYHLYRATQDPWYLHVGEMVLRDIKRRCWTKCGWSGLQDVRSGERSDRMESFFLGETSQYLFLLFDPDHPLNKLDAPFVFSTEGHPLIIPRHDKRVVRKPRSNSTERPGLEETLGGLVEQSTCAPPPPMVPFSISATAARPDLFHAANLARLHQMPTPDNLESPLVEYSNGHPSISISDVRSPSNYTYFPWTLPLELIPHDATCSKITARHTFDITFPTTPNTIIGPSFLQRVGNGILVNSMGGVRLGMIQDVPYETEDAPPKSHYRIQAINNILLGKDESIFIAKDTASNVVNPLDPNFTRVRDPSMLDLVVDVAPFEGENYQRDPSKDLVDNNQTVPNAMPEIIIDTSLAQNVELASSMKMAFSSILQQVTNLITIPTPPPKPESQTPPREYFAAIMPVGVGVAPLPDVEDALGPDIHGAPQGHLLWHSIYVADENCESVLPASVPRDHEVIIIKRGGCNFDEKLRNIPTYAPSRSSLKLVIVISYEEEPGLPSSYLIRPLLEATQSTSSGLPRHNPIPMVMVGGGENTWKVFERAVGLGIKRRYSVQAQGVPISNLVIL</sequence>
<feature type="active site" description="Proton donor" evidence="5">
    <location>
        <position position="167"/>
    </location>
</feature>
<evidence type="ECO:0000256" key="6">
    <source>
        <dbReference type="PIRSR" id="PIRSR601382-2"/>
    </source>
</evidence>
<keyword evidence="6" id="KW-0106">Calcium</keyword>
<dbReference type="GO" id="GO:0005975">
    <property type="term" value="P:carbohydrate metabolic process"/>
    <property type="evidence" value="ECO:0007669"/>
    <property type="project" value="InterPro"/>
</dbReference>
<evidence type="ECO:0000256" key="7">
    <source>
        <dbReference type="RuleBase" id="RU361193"/>
    </source>
</evidence>
<dbReference type="EC" id="3.2.1.-" evidence="7"/>
<evidence type="ECO:0000256" key="5">
    <source>
        <dbReference type="PIRSR" id="PIRSR601382-1"/>
    </source>
</evidence>
<comment type="similarity">
    <text evidence="2 7">Belongs to the glycosyl hydrolase 47 family.</text>
</comment>
<dbReference type="Proteomes" id="UP001166286">
    <property type="component" value="Unassembled WGS sequence"/>
</dbReference>
<evidence type="ECO:0000313" key="9">
    <source>
        <dbReference type="EMBL" id="KAK0509227.1"/>
    </source>
</evidence>
<feature type="active site" evidence="5">
    <location>
        <position position="501"/>
    </location>
</feature>
<dbReference type="GO" id="GO:0005509">
    <property type="term" value="F:calcium ion binding"/>
    <property type="evidence" value="ECO:0007669"/>
    <property type="project" value="InterPro"/>
</dbReference>
<proteinExistence type="inferred from homology"/>
<reference evidence="9" key="1">
    <citation type="submission" date="2023-03" db="EMBL/GenBank/DDBJ databases">
        <title>Complete genome of Cladonia borealis.</title>
        <authorList>
            <person name="Park H."/>
        </authorList>
    </citation>
    <scope>NUCLEOTIDE SEQUENCE</scope>
    <source>
        <strain evidence="9">ANT050790</strain>
    </source>
</reference>
<dbReference type="PANTHER" id="PTHR45679:SF5">
    <property type="entry name" value="ER DEGRADATION-ENHANCING ALPHA-MANNOSIDASE-LIKE PROTEIN 1"/>
    <property type="match status" value="1"/>
</dbReference>
<evidence type="ECO:0000313" key="10">
    <source>
        <dbReference type="Proteomes" id="UP001166286"/>
    </source>
</evidence>
<feature type="binding site" evidence="6">
    <location>
        <position position="587"/>
    </location>
    <ligand>
        <name>Ca(2+)</name>
        <dbReference type="ChEBI" id="CHEBI:29108"/>
    </ligand>
</feature>
<protein>
    <recommendedName>
        <fullName evidence="7">alpha-1,2-Mannosidase</fullName>
        <ecNumber evidence="7">3.2.1.-</ecNumber>
    </recommendedName>
</protein>
<evidence type="ECO:0000256" key="4">
    <source>
        <dbReference type="ARBA" id="ARBA00023180"/>
    </source>
</evidence>
<keyword evidence="7" id="KW-0326">Glycosidase</keyword>
<feature type="active site" evidence="5">
    <location>
        <position position="354"/>
    </location>
</feature>
<dbReference type="GO" id="GO:0004571">
    <property type="term" value="F:mannosyl-oligosaccharide 1,2-alpha-mannosidase activity"/>
    <property type="evidence" value="ECO:0007669"/>
    <property type="project" value="InterPro"/>
</dbReference>
<feature type="signal peptide" evidence="8">
    <location>
        <begin position="1"/>
        <end position="37"/>
    </location>
</feature>
<comment type="cofactor">
    <cofactor evidence="6">
        <name>Ca(2+)</name>
        <dbReference type="ChEBI" id="CHEBI:29108"/>
    </cofactor>
</comment>
<evidence type="ECO:0000256" key="2">
    <source>
        <dbReference type="ARBA" id="ARBA00007658"/>
    </source>
</evidence>
<dbReference type="AlphaFoldDB" id="A0AA39QU06"/>